<comment type="subcellular location">
    <subcellularLocation>
        <location evidence="1">Cell membrane</location>
        <topology evidence="1">Multi-pass membrane protein</topology>
    </subcellularLocation>
</comment>
<dbReference type="PANTHER" id="PTHR30213">
    <property type="entry name" value="INNER MEMBRANE PROTEIN YHJD"/>
    <property type="match status" value="1"/>
</dbReference>
<sequence length="295" mass="32834">MRFPDIGAWFDETVEKARKRSRLVDHSWRAGERMADADGGLLSAAIAYYAFFASFSMSLLALAVFGYMLQLQPIYFAVESWLEQNLPIVDVGLLEDSRQEVGTIAVVALLITGVAWVQAVRNAVRHLWDLEREPGHFVLRWIIDLGVLAALSVLLLLTIAASAGFESIVEWVGLDRIWQSDTWLQILSVATAVVTDVVLATVMLMALPRLKMAFRRVLPASLMVAIGLEGLKTVGRLYITNVSDRPAYQAVSTAVGLLLFFYLFNIVLLFGAAWTATSDHGQVRDLYNRKYIPNV</sequence>
<dbReference type="PIRSF" id="PIRSF035875">
    <property type="entry name" value="RNase_BN"/>
    <property type="match status" value="1"/>
</dbReference>
<gene>
    <name evidence="7" type="ORF">ACFPET_07240</name>
</gene>
<name>A0ABV8TX30_9ACTN</name>
<keyword evidence="5 6" id="KW-0472">Membrane</keyword>
<proteinExistence type="predicted"/>
<accession>A0ABV8TX30</accession>
<dbReference type="Pfam" id="PF03631">
    <property type="entry name" value="Virul_fac_BrkB"/>
    <property type="match status" value="1"/>
</dbReference>
<evidence type="ECO:0000256" key="3">
    <source>
        <dbReference type="ARBA" id="ARBA00022692"/>
    </source>
</evidence>
<feature type="transmembrane region" description="Helical" evidence="6">
    <location>
        <begin position="46"/>
        <end position="69"/>
    </location>
</feature>
<evidence type="ECO:0000256" key="5">
    <source>
        <dbReference type="ARBA" id="ARBA00023136"/>
    </source>
</evidence>
<dbReference type="EMBL" id="JBHSDK010000010">
    <property type="protein sequence ID" value="MFC4334988.1"/>
    <property type="molecule type" value="Genomic_DNA"/>
</dbReference>
<keyword evidence="4 6" id="KW-1133">Transmembrane helix</keyword>
<feature type="transmembrane region" description="Helical" evidence="6">
    <location>
        <begin position="141"/>
        <end position="163"/>
    </location>
</feature>
<dbReference type="InterPro" id="IPR017039">
    <property type="entry name" value="Virul_fac_BrkB"/>
</dbReference>
<feature type="transmembrane region" description="Helical" evidence="6">
    <location>
        <begin position="183"/>
        <end position="205"/>
    </location>
</feature>
<keyword evidence="8" id="KW-1185">Reference proteome</keyword>
<evidence type="ECO:0000313" key="7">
    <source>
        <dbReference type="EMBL" id="MFC4334988.1"/>
    </source>
</evidence>
<protein>
    <submittedName>
        <fullName evidence="7">YihY/virulence factor BrkB family protein</fullName>
    </submittedName>
</protein>
<dbReference type="PANTHER" id="PTHR30213:SF1">
    <property type="entry name" value="INNER MEMBRANE PROTEIN YHJD"/>
    <property type="match status" value="1"/>
</dbReference>
<keyword evidence="2" id="KW-1003">Cell membrane</keyword>
<keyword evidence="3 6" id="KW-0812">Transmembrane</keyword>
<feature type="transmembrane region" description="Helical" evidence="6">
    <location>
        <begin position="101"/>
        <end position="120"/>
    </location>
</feature>
<comment type="caution">
    <text evidence="7">The sequence shown here is derived from an EMBL/GenBank/DDBJ whole genome shotgun (WGS) entry which is preliminary data.</text>
</comment>
<feature type="transmembrane region" description="Helical" evidence="6">
    <location>
        <begin position="217"/>
        <end position="239"/>
    </location>
</feature>
<feature type="transmembrane region" description="Helical" evidence="6">
    <location>
        <begin position="251"/>
        <end position="274"/>
    </location>
</feature>
<evidence type="ECO:0000256" key="4">
    <source>
        <dbReference type="ARBA" id="ARBA00022989"/>
    </source>
</evidence>
<evidence type="ECO:0000256" key="6">
    <source>
        <dbReference type="SAM" id="Phobius"/>
    </source>
</evidence>
<dbReference type="RefSeq" id="WP_380619216.1">
    <property type="nucleotide sequence ID" value="NZ_JBHSDK010000010.1"/>
</dbReference>
<evidence type="ECO:0000313" key="8">
    <source>
        <dbReference type="Proteomes" id="UP001595823"/>
    </source>
</evidence>
<reference evidence="8" key="1">
    <citation type="journal article" date="2019" name="Int. J. Syst. Evol. Microbiol.">
        <title>The Global Catalogue of Microorganisms (GCM) 10K type strain sequencing project: providing services to taxonomists for standard genome sequencing and annotation.</title>
        <authorList>
            <consortium name="The Broad Institute Genomics Platform"/>
            <consortium name="The Broad Institute Genome Sequencing Center for Infectious Disease"/>
            <person name="Wu L."/>
            <person name="Ma J."/>
        </authorList>
    </citation>
    <scope>NUCLEOTIDE SEQUENCE [LARGE SCALE GENOMIC DNA]</scope>
    <source>
        <strain evidence="8">IBRC-M 10908</strain>
    </source>
</reference>
<dbReference type="Proteomes" id="UP001595823">
    <property type="component" value="Unassembled WGS sequence"/>
</dbReference>
<evidence type="ECO:0000256" key="1">
    <source>
        <dbReference type="ARBA" id="ARBA00004651"/>
    </source>
</evidence>
<organism evidence="7 8">
    <name type="scientific">Salininema proteolyticum</name>
    <dbReference type="NCBI Taxonomy" id="1607685"/>
    <lineage>
        <taxon>Bacteria</taxon>
        <taxon>Bacillati</taxon>
        <taxon>Actinomycetota</taxon>
        <taxon>Actinomycetes</taxon>
        <taxon>Glycomycetales</taxon>
        <taxon>Glycomycetaceae</taxon>
        <taxon>Salininema</taxon>
    </lineage>
</organism>
<evidence type="ECO:0000256" key="2">
    <source>
        <dbReference type="ARBA" id="ARBA00022475"/>
    </source>
</evidence>